<accession>A0ABN6FEA6</accession>
<dbReference type="Proteomes" id="UP001319861">
    <property type="component" value="Chromosome"/>
</dbReference>
<gene>
    <name evidence="1" type="ORF">SCMU_00100</name>
</gene>
<dbReference type="RefSeq" id="WP_229230947.1">
    <property type="nucleotide sequence ID" value="NZ_AP024525.1"/>
</dbReference>
<protein>
    <submittedName>
        <fullName evidence="1">Uncharacterized protein</fullName>
    </submittedName>
</protein>
<organism evidence="1 2">
    <name type="scientific">Sinomonas cyclohexanicum</name>
    <name type="common">Corynebacterium cyclohexanicum</name>
    <dbReference type="NCBI Taxonomy" id="322009"/>
    <lineage>
        <taxon>Bacteria</taxon>
        <taxon>Bacillati</taxon>
        <taxon>Actinomycetota</taxon>
        <taxon>Actinomycetes</taxon>
        <taxon>Micrococcales</taxon>
        <taxon>Micrococcaceae</taxon>
        <taxon>Sinomonas</taxon>
    </lineage>
</organism>
<name>A0ABN6FEA6_SINCY</name>
<dbReference type="Pfam" id="PF21790">
    <property type="entry name" value="OGG"/>
    <property type="match status" value="1"/>
</dbReference>
<dbReference type="EMBL" id="AP024525">
    <property type="protein sequence ID" value="BCT74168.1"/>
    <property type="molecule type" value="Genomic_DNA"/>
</dbReference>
<proteinExistence type="predicted"/>
<keyword evidence="2" id="KW-1185">Reference proteome</keyword>
<sequence>MARSVHEITAALAQHFPEGPPADATVQNQGFDYLPSHWTSRWPDSLPVPEVLLGGDRRHVSRRDVFAVSAAAIGSDEDLVNLYVAICAWGTGTKAQRVARAVKPLHEKGAVDALARSLDAARSLHPVEAYRRLNTTGEDRIKHFGAAFFTKWLYFSSYNTRSDQQGPAPLILDSRVAKALGWGTHGWNSKDYGRYLELATDIQDAWCPRDLSRRSAPSHVVEYALFKLGGS</sequence>
<reference evidence="1 2" key="1">
    <citation type="journal article" date="2021" name="J. Biosci. Bioeng.">
        <title>Identification and characterization of a chc gene cluster responsible for the aromatization pathway of cyclohexanecarboxylate degradation in Sinomonas cyclohexanicum ATCC 51369.</title>
        <authorList>
            <person name="Yamamoto T."/>
            <person name="Hasegawa Y."/>
            <person name="Lau P.C.K."/>
            <person name="Iwaki H."/>
        </authorList>
    </citation>
    <scope>NUCLEOTIDE SEQUENCE [LARGE SCALE GENOMIC DNA]</scope>
    <source>
        <strain evidence="1 2">ATCC 51369</strain>
    </source>
</reference>
<evidence type="ECO:0000313" key="1">
    <source>
        <dbReference type="EMBL" id="BCT74168.1"/>
    </source>
</evidence>
<dbReference type="InterPro" id="IPR048868">
    <property type="entry name" value="OGG-like_put"/>
</dbReference>
<evidence type="ECO:0000313" key="2">
    <source>
        <dbReference type="Proteomes" id="UP001319861"/>
    </source>
</evidence>